<dbReference type="AlphaFoldDB" id="A0A382Q1U8"/>
<evidence type="ECO:0000259" key="3">
    <source>
        <dbReference type="Pfam" id="PF07602"/>
    </source>
</evidence>
<dbReference type="InterPro" id="IPR011050">
    <property type="entry name" value="Pectin_lyase_fold/virulence"/>
</dbReference>
<feature type="domain" description="DUF1565" evidence="3">
    <location>
        <begin position="295"/>
        <end position="334"/>
    </location>
</feature>
<reference evidence="4" key="1">
    <citation type="submission" date="2018-05" db="EMBL/GenBank/DDBJ databases">
        <authorList>
            <person name="Lanie J.A."/>
            <person name="Ng W.-L."/>
            <person name="Kazmierczak K.M."/>
            <person name="Andrzejewski T.M."/>
            <person name="Davidsen T.M."/>
            <person name="Wayne K.J."/>
            <person name="Tettelin H."/>
            <person name="Glass J.I."/>
            <person name="Rusch D."/>
            <person name="Podicherti R."/>
            <person name="Tsui H.-C.T."/>
            <person name="Winkler M.E."/>
        </authorList>
    </citation>
    <scope>NUCLEOTIDE SEQUENCE</scope>
</reference>
<gene>
    <name evidence="4" type="ORF">METZ01_LOCUS332418</name>
</gene>
<keyword evidence="2" id="KW-0677">Repeat</keyword>
<organism evidence="4">
    <name type="scientific">marine metagenome</name>
    <dbReference type="NCBI Taxonomy" id="408172"/>
    <lineage>
        <taxon>unclassified sequences</taxon>
        <taxon>metagenomes</taxon>
        <taxon>ecological metagenomes</taxon>
    </lineage>
</organism>
<dbReference type="Gene3D" id="2.160.20.10">
    <property type="entry name" value="Single-stranded right-handed beta-helix, Pectin lyase-like"/>
    <property type="match status" value="1"/>
</dbReference>
<sequence>EQALIDLGYDDVLDNYVATDSINSVHFLPVSSRSISNLTGIEDFIALESLNASYNELTSLTLSNDAPMTGYLLCTNNQLTDLDVSAFTDLQDLGIGHNQLTSLDVSNNTALTRLDCSNNLFTTLDVINNTALSYLDCSGNALTALDVSANTSLTDLRCAHNDLTILDLSNNTALGILYCYYNALTALDVSQNTSLAFFGTENNNITSLDVSANTALVQLRCQNNQLTTLNMRNGVTDSLTTFYATNNANLTCIETLDPDYATTNWTNANGNIDEGVTFSVICGSEEQDVWHVATTGSDGSGNGTQESPFATIQTGINASGDGNTVQVAAGTYVENI</sequence>
<accession>A0A382Q1U8</accession>
<dbReference type="InterPro" id="IPR032675">
    <property type="entry name" value="LRR_dom_sf"/>
</dbReference>
<dbReference type="Gene3D" id="3.80.10.10">
    <property type="entry name" value="Ribonuclease Inhibitor"/>
    <property type="match status" value="1"/>
</dbReference>
<dbReference type="Pfam" id="PF07602">
    <property type="entry name" value="DUF1565"/>
    <property type="match status" value="1"/>
</dbReference>
<keyword evidence="1" id="KW-0433">Leucine-rich repeat</keyword>
<dbReference type="EMBL" id="UINC01111386">
    <property type="protein sequence ID" value="SVC79564.1"/>
    <property type="molecule type" value="Genomic_DNA"/>
</dbReference>
<dbReference type="InterPro" id="IPR011459">
    <property type="entry name" value="DUF1565"/>
</dbReference>
<dbReference type="GO" id="GO:0035591">
    <property type="term" value="F:signaling adaptor activity"/>
    <property type="evidence" value="ECO:0007669"/>
    <property type="project" value="TreeGrafter"/>
</dbReference>
<name>A0A382Q1U8_9ZZZZ</name>
<dbReference type="PANTHER" id="PTHR47566">
    <property type="match status" value="1"/>
</dbReference>
<evidence type="ECO:0000256" key="2">
    <source>
        <dbReference type="ARBA" id="ARBA00022737"/>
    </source>
</evidence>
<evidence type="ECO:0000256" key="1">
    <source>
        <dbReference type="ARBA" id="ARBA00022614"/>
    </source>
</evidence>
<evidence type="ECO:0000313" key="4">
    <source>
        <dbReference type="EMBL" id="SVC79564.1"/>
    </source>
</evidence>
<dbReference type="InterPro" id="IPR052574">
    <property type="entry name" value="CDIRP"/>
</dbReference>
<proteinExistence type="predicted"/>
<dbReference type="PANTHER" id="PTHR47566:SF1">
    <property type="entry name" value="PROTEIN NUD1"/>
    <property type="match status" value="1"/>
</dbReference>
<dbReference type="Pfam" id="PF08309">
    <property type="entry name" value="LVIVD"/>
    <property type="match status" value="1"/>
</dbReference>
<protein>
    <recommendedName>
        <fullName evidence="3">DUF1565 domain-containing protein</fullName>
    </recommendedName>
</protein>
<dbReference type="InterPro" id="IPR012334">
    <property type="entry name" value="Pectin_lyas_fold"/>
</dbReference>
<dbReference type="SUPFAM" id="SSF51126">
    <property type="entry name" value="Pectin lyase-like"/>
    <property type="match status" value="1"/>
</dbReference>
<dbReference type="SUPFAM" id="SSF52058">
    <property type="entry name" value="L domain-like"/>
    <property type="match status" value="1"/>
</dbReference>
<feature type="non-terminal residue" evidence="4">
    <location>
        <position position="1"/>
    </location>
</feature>
<dbReference type="InterPro" id="IPR013211">
    <property type="entry name" value="LVIVD"/>
</dbReference>
<feature type="non-terminal residue" evidence="4">
    <location>
        <position position="336"/>
    </location>
</feature>